<dbReference type="Proteomes" id="UP000015106">
    <property type="component" value="Chromosome 7"/>
</dbReference>
<dbReference type="Gramene" id="TuG1812G0700000580.01.T02">
    <property type="protein sequence ID" value="TuG1812G0700000580.01.T02"/>
    <property type="gene ID" value="TuG1812G0700000580.01"/>
</dbReference>
<reference evidence="2" key="2">
    <citation type="submission" date="2018-03" db="EMBL/GenBank/DDBJ databases">
        <title>The Triticum urartu genome reveals the dynamic nature of wheat genome evolution.</title>
        <authorList>
            <person name="Ling H."/>
            <person name="Ma B."/>
            <person name="Shi X."/>
            <person name="Liu H."/>
            <person name="Dong L."/>
            <person name="Sun H."/>
            <person name="Cao Y."/>
            <person name="Gao Q."/>
            <person name="Zheng S."/>
            <person name="Li Y."/>
            <person name="Yu Y."/>
            <person name="Du H."/>
            <person name="Qi M."/>
            <person name="Li Y."/>
            <person name="Yu H."/>
            <person name="Cui Y."/>
            <person name="Wang N."/>
            <person name="Chen C."/>
            <person name="Wu H."/>
            <person name="Zhao Y."/>
            <person name="Zhang J."/>
            <person name="Li Y."/>
            <person name="Zhou W."/>
            <person name="Zhang B."/>
            <person name="Hu W."/>
            <person name="Eijk M."/>
            <person name="Tang J."/>
            <person name="Witsenboer H."/>
            <person name="Zhao S."/>
            <person name="Li Z."/>
            <person name="Zhang A."/>
            <person name="Wang D."/>
            <person name="Liang C."/>
        </authorList>
    </citation>
    <scope>NUCLEOTIDE SEQUENCE [LARGE SCALE GENOMIC DNA]</scope>
    <source>
        <strain evidence="2">cv. G1812</strain>
    </source>
</reference>
<dbReference type="AlphaFoldDB" id="A0A8R7V0N9"/>
<evidence type="ECO:0000313" key="3">
    <source>
        <dbReference type="Proteomes" id="UP000015106"/>
    </source>
</evidence>
<reference evidence="3" key="1">
    <citation type="journal article" date="2013" name="Nature">
        <title>Draft genome of the wheat A-genome progenitor Triticum urartu.</title>
        <authorList>
            <person name="Ling H.Q."/>
            <person name="Zhao S."/>
            <person name="Liu D."/>
            <person name="Wang J."/>
            <person name="Sun H."/>
            <person name="Zhang C."/>
            <person name="Fan H."/>
            <person name="Li D."/>
            <person name="Dong L."/>
            <person name="Tao Y."/>
            <person name="Gao C."/>
            <person name="Wu H."/>
            <person name="Li Y."/>
            <person name="Cui Y."/>
            <person name="Guo X."/>
            <person name="Zheng S."/>
            <person name="Wang B."/>
            <person name="Yu K."/>
            <person name="Liang Q."/>
            <person name="Yang W."/>
            <person name="Lou X."/>
            <person name="Chen J."/>
            <person name="Feng M."/>
            <person name="Jian J."/>
            <person name="Zhang X."/>
            <person name="Luo G."/>
            <person name="Jiang Y."/>
            <person name="Liu J."/>
            <person name="Wang Z."/>
            <person name="Sha Y."/>
            <person name="Zhang B."/>
            <person name="Wu H."/>
            <person name="Tang D."/>
            <person name="Shen Q."/>
            <person name="Xue P."/>
            <person name="Zou S."/>
            <person name="Wang X."/>
            <person name="Liu X."/>
            <person name="Wang F."/>
            <person name="Yang Y."/>
            <person name="An X."/>
            <person name="Dong Z."/>
            <person name="Zhang K."/>
            <person name="Zhang X."/>
            <person name="Luo M.C."/>
            <person name="Dvorak J."/>
            <person name="Tong Y."/>
            <person name="Wang J."/>
            <person name="Yang H."/>
            <person name="Li Z."/>
            <person name="Wang D."/>
            <person name="Zhang A."/>
            <person name="Wang J."/>
        </authorList>
    </citation>
    <scope>NUCLEOTIDE SEQUENCE</scope>
    <source>
        <strain evidence="3">cv. G1812</strain>
    </source>
</reference>
<protein>
    <submittedName>
        <fullName evidence="2">Uncharacterized protein</fullName>
    </submittedName>
</protein>
<feature type="region of interest" description="Disordered" evidence="1">
    <location>
        <begin position="82"/>
        <end position="102"/>
    </location>
</feature>
<evidence type="ECO:0000256" key="1">
    <source>
        <dbReference type="SAM" id="MobiDB-lite"/>
    </source>
</evidence>
<name>A0A8R7V0N9_TRIUA</name>
<sequence>MIPLYLSTMEMGCELTRTRKGMPETETMAVVAMHSCRSGQQRQTLPWIRRDSGMGGRSLLLPPMKLTMISGRHAAARWRLWRGRGRGGETRGRKPTRRRKGMPQVATVMTVTIL</sequence>
<proteinExistence type="predicted"/>
<dbReference type="EnsemblPlants" id="TuG1812G0700000580.01.T02">
    <property type="protein sequence ID" value="TuG1812G0700000580.01.T02"/>
    <property type="gene ID" value="TuG1812G0700000580.01"/>
</dbReference>
<reference evidence="2" key="3">
    <citation type="submission" date="2022-06" db="UniProtKB">
        <authorList>
            <consortium name="EnsemblPlants"/>
        </authorList>
    </citation>
    <scope>IDENTIFICATION</scope>
</reference>
<evidence type="ECO:0000313" key="2">
    <source>
        <dbReference type="EnsemblPlants" id="TuG1812G0700000580.01.T02"/>
    </source>
</evidence>
<organism evidence="2 3">
    <name type="scientific">Triticum urartu</name>
    <name type="common">Red wild einkorn</name>
    <name type="synonym">Crithodium urartu</name>
    <dbReference type="NCBI Taxonomy" id="4572"/>
    <lineage>
        <taxon>Eukaryota</taxon>
        <taxon>Viridiplantae</taxon>
        <taxon>Streptophyta</taxon>
        <taxon>Embryophyta</taxon>
        <taxon>Tracheophyta</taxon>
        <taxon>Spermatophyta</taxon>
        <taxon>Magnoliopsida</taxon>
        <taxon>Liliopsida</taxon>
        <taxon>Poales</taxon>
        <taxon>Poaceae</taxon>
        <taxon>BOP clade</taxon>
        <taxon>Pooideae</taxon>
        <taxon>Triticodae</taxon>
        <taxon>Triticeae</taxon>
        <taxon>Triticinae</taxon>
        <taxon>Triticum</taxon>
    </lineage>
</organism>
<keyword evidence="3" id="KW-1185">Reference proteome</keyword>
<accession>A0A8R7V0N9</accession>